<dbReference type="InterPro" id="IPR050471">
    <property type="entry name" value="AB_hydrolase"/>
</dbReference>
<proteinExistence type="predicted"/>
<evidence type="ECO:0000313" key="3">
    <source>
        <dbReference type="Proteomes" id="UP000594342"/>
    </source>
</evidence>
<dbReference type="Gene3D" id="3.40.50.1820">
    <property type="entry name" value="alpha/beta hydrolase"/>
    <property type="match status" value="1"/>
</dbReference>
<dbReference type="PANTHER" id="PTHR43433:SF5">
    <property type="entry name" value="AB HYDROLASE-1 DOMAIN-CONTAINING PROTEIN"/>
    <property type="match status" value="1"/>
</dbReference>
<dbReference type="Pfam" id="PF00561">
    <property type="entry name" value="Abhydrolase_1"/>
    <property type="match status" value="1"/>
</dbReference>
<name>A0A5K0U8E7_9VIRU</name>
<dbReference type="InterPro" id="IPR000073">
    <property type="entry name" value="AB_hydrolase_1"/>
</dbReference>
<organism evidence="2 3">
    <name type="scientific">Yasminevirus sp. GU-2018</name>
    <dbReference type="NCBI Taxonomy" id="2420051"/>
    <lineage>
        <taxon>Viruses</taxon>
        <taxon>Varidnaviria</taxon>
        <taxon>Bamfordvirae</taxon>
        <taxon>Nucleocytoviricota</taxon>
        <taxon>Megaviricetes</taxon>
        <taxon>Imitervirales</taxon>
        <taxon>Mimiviridae</taxon>
        <taxon>Klosneuvirinae</taxon>
        <taxon>Yasminevirus</taxon>
        <taxon>Yasminevirus saudimassiliense</taxon>
    </lineage>
</organism>
<dbReference type="SUPFAM" id="SSF53474">
    <property type="entry name" value="alpha/beta-Hydrolases"/>
    <property type="match status" value="1"/>
</dbReference>
<dbReference type="PANTHER" id="PTHR43433">
    <property type="entry name" value="HYDROLASE, ALPHA/BETA FOLD FAMILY PROTEIN"/>
    <property type="match status" value="1"/>
</dbReference>
<dbReference type="PRINTS" id="PR00111">
    <property type="entry name" value="ABHYDROLASE"/>
</dbReference>
<feature type="domain" description="AB hydrolase-1" evidence="1">
    <location>
        <begin position="33"/>
        <end position="275"/>
    </location>
</feature>
<gene>
    <name evidence="2" type="ORF">YASMINEVIRUS_610</name>
</gene>
<evidence type="ECO:0000313" key="2">
    <source>
        <dbReference type="EMBL" id="VBB18147.1"/>
    </source>
</evidence>
<accession>A0A5K0U8E7</accession>
<comment type="caution">
    <text evidence="2">The sequence shown here is derived from an EMBL/GenBank/DDBJ whole genome shotgun (WGS) entry which is preliminary data.</text>
</comment>
<keyword evidence="3" id="KW-1185">Reference proteome</keyword>
<dbReference type="InterPro" id="IPR029058">
    <property type="entry name" value="AB_hydrolase_fold"/>
</dbReference>
<dbReference type="EMBL" id="UPSH01000001">
    <property type="protein sequence ID" value="VBB18147.1"/>
    <property type="molecule type" value="Genomic_DNA"/>
</dbReference>
<protein>
    <recommendedName>
        <fullName evidence="1">AB hydrolase-1 domain-containing protein</fullName>
    </recommendedName>
</protein>
<evidence type="ECO:0000259" key="1">
    <source>
        <dbReference type="Pfam" id="PF00561"/>
    </source>
</evidence>
<dbReference type="Proteomes" id="UP000594342">
    <property type="component" value="Unassembled WGS sequence"/>
</dbReference>
<sequence length="327" mass="36589">MENKGDSSKFNECQVRLHNDLEHEIHGAGERKLVFIPGLMCDRAIWRYQIEHVLESEPNCEILTINNYGMSREMSANGSRSYLDRFNMSMYADDVKCLIDHYGWQRVTVIGISMGGMIALRFAVKYPLNTASLVLVNTHSGGFSGIPKLSGILGIAKHVICPGDATYFESIYGHTEKTVNERVVKNITSEYDVSHVSGHNINKLVTACTQIVAIFTHYITQAEFKVINEAKIPSLIVTGMNDNIIDPKASLDIYQNLENSELFIVKDSGHGLILEDHGEDKSVGHTFNIKLTEFIKHVYNNTCTIESIKPSKPVAKKKFFIGDTATE</sequence>
<reference evidence="2 3" key="1">
    <citation type="submission" date="2018-10" db="EMBL/GenBank/DDBJ databases">
        <authorList>
            <consortium name="IHU Genomes"/>
        </authorList>
    </citation>
    <scope>NUCLEOTIDE SEQUENCE [LARGE SCALE GENOMIC DNA]</scope>
    <source>
        <strain evidence="2 3">A1</strain>
    </source>
</reference>